<comment type="subcellular location">
    <subcellularLocation>
        <location evidence="9">Cell membrane</location>
        <topology evidence="9">Multi-pass membrane protein</topology>
    </subcellularLocation>
</comment>
<comment type="catalytic activity">
    <reaction evidence="9 10">
        <text>Release of signal peptides from bacterial membrane prolipoproteins. Hydrolyzes -Xaa-Yaa-Zaa-|-(S,diacylglyceryl)Cys-, in which Xaa is hydrophobic (preferably Leu), and Yaa (Ala or Ser) and Zaa (Gly or Ala) have small, neutral side chains.</text>
        <dbReference type="EC" id="3.4.23.36"/>
    </reaction>
</comment>
<reference evidence="12 13" key="1">
    <citation type="submission" date="2018-01" db="EMBL/GenBank/DDBJ databases">
        <title>Complete genome sequence of Bacteriovorax stolpii DSM12778.</title>
        <authorList>
            <person name="Tang B."/>
            <person name="Chang J."/>
        </authorList>
    </citation>
    <scope>NUCLEOTIDE SEQUENCE [LARGE SCALE GENOMIC DNA]</scope>
    <source>
        <strain evidence="12 13">DSM 12778</strain>
    </source>
</reference>
<dbReference type="EC" id="3.4.23.36" evidence="9"/>
<dbReference type="PROSITE" id="PS00855">
    <property type="entry name" value="SPASE_II"/>
    <property type="match status" value="1"/>
</dbReference>
<feature type="active site" evidence="9">
    <location>
        <position position="120"/>
    </location>
</feature>
<dbReference type="EMBL" id="CP025704">
    <property type="protein sequence ID" value="AUO00059.1"/>
    <property type="molecule type" value="Genomic_DNA"/>
</dbReference>
<evidence type="ECO:0000256" key="7">
    <source>
        <dbReference type="ARBA" id="ARBA00022989"/>
    </source>
</evidence>
<dbReference type="InterPro" id="IPR001872">
    <property type="entry name" value="Peptidase_A8"/>
</dbReference>
<dbReference type="HAMAP" id="MF_00161">
    <property type="entry name" value="LspA"/>
    <property type="match status" value="1"/>
</dbReference>
<dbReference type="NCBIfam" id="TIGR00077">
    <property type="entry name" value="lspA"/>
    <property type="match status" value="1"/>
</dbReference>
<accession>A0A2K9NX13</accession>
<feature type="transmembrane region" description="Helical" evidence="9">
    <location>
        <begin position="131"/>
        <end position="150"/>
    </location>
</feature>
<feature type="transmembrane region" description="Helical" evidence="9">
    <location>
        <begin position="64"/>
        <end position="85"/>
    </location>
</feature>
<keyword evidence="8 9" id="KW-0472">Membrane</keyword>
<feature type="transmembrane region" description="Helical" evidence="9">
    <location>
        <begin position="97"/>
        <end position="119"/>
    </location>
</feature>
<feature type="active site" evidence="9">
    <location>
        <position position="138"/>
    </location>
</feature>
<evidence type="ECO:0000256" key="3">
    <source>
        <dbReference type="ARBA" id="ARBA00022670"/>
    </source>
</evidence>
<evidence type="ECO:0000256" key="1">
    <source>
        <dbReference type="ARBA" id="ARBA00006139"/>
    </source>
</evidence>
<proteinExistence type="inferred from homology"/>
<evidence type="ECO:0000313" key="13">
    <source>
        <dbReference type="Proteomes" id="UP000235584"/>
    </source>
</evidence>
<dbReference type="GO" id="GO:0006508">
    <property type="term" value="P:proteolysis"/>
    <property type="evidence" value="ECO:0007669"/>
    <property type="project" value="UniProtKB-KW"/>
</dbReference>
<evidence type="ECO:0000256" key="5">
    <source>
        <dbReference type="ARBA" id="ARBA00022750"/>
    </source>
</evidence>
<keyword evidence="4 9" id="KW-0812">Transmembrane</keyword>
<organism evidence="12 13">
    <name type="scientific">Bacteriovorax stolpii</name>
    <name type="common">Bdellovibrio stolpii</name>
    <dbReference type="NCBI Taxonomy" id="960"/>
    <lineage>
        <taxon>Bacteria</taxon>
        <taxon>Pseudomonadati</taxon>
        <taxon>Bdellovibrionota</taxon>
        <taxon>Bacteriovoracia</taxon>
        <taxon>Bacteriovoracales</taxon>
        <taxon>Bacteriovoracaceae</taxon>
        <taxon>Bacteriovorax</taxon>
    </lineage>
</organism>
<keyword evidence="2 9" id="KW-1003">Cell membrane</keyword>
<keyword evidence="6 9" id="KW-0378">Hydrolase</keyword>
<dbReference type="PRINTS" id="PR00781">
    <property type="entry name" value="LIPOSIGPTASE"/>
</dbReference>
<dbReference type="Pfam" id="PF01252">
    <property type="entry name" value="Peptidase_A8"/>
    <property type="match status" value="1"/>
</dbReference>
<comment type="pathway">
    <text evidence="9">Protein modification; lipoprotein biosynthesis (signal peptide cleavage).</text>
</comment>
<dbReference type="PANTHER" id="PTHR33695:SF1">
    <property type="entry name" value="LIPOPROTEIN SIGNAL PEPTIDASE"/>
    <property type="match status" value="1"/>
</dbReference>
<keyword evidence="3 9" id="KW-0645">Protease</keyword>
<evidence type="ECO:0000256" key="6">
    <source>
        <dbReference type="ARBA" id="ARBA00022801"/>
    </source>
</evidence>
<keyword evidence="13" id="KW-1185">Reference proteome</keyword>
<keyword evidence="7 9" id="KW-1133">Transmembrane helix</keyword>
<evidence type="ECO:0000256" key="11">
    <source>
        <dbReference type="RuleBase" id="RU004181"/>
    </source>
</evidence>
<evidence type="ECO:0000256" key="4">
    <source>
        <dbReference type="ARBA" id="ARBA00022692"/>
    </source>
</evidence>
<dbReference type="OrthoDB" id="5295380at2"/>
<evidence type="ECO:0000256" key="9">
    <source>
        <dbReference type="HAMAP-Rule" id="MF_00161"/>
    </source>
</evidence>
<dbReference type="Proteomes" id="UP000235584">
    <property type="component" value="Chromosome"/>
</dbReference>
<dbReference type="UniPathway" id="UPA00665"/>
<sequence length="167" mass="19085">MNMIYKMCILISTIIIGDQATKAIVQQKFYLGETVPVIEGLFHFTYVRNPGAAFGMFGYSHDFIRIPLFFGVPVIACLWLIYLIWTTRNTHKIQCLAYSLIFAGAVGNLIDRFSMNYVVDFLDFFYKTHHFPAFNIADSSITIAAFLLIYETFFAAKKTDDSVTRTV</sequence>
<dbReference type="GO" id="GO:0004190">
    <property type="term" value="F:aspartic-type endopeptidase activity"/>
    <property type="evidence" value="ECO:0007669"/>
    <property type="project" value="UniProtKB-UniRule"/>
</dbReference>
<comment type="caution">
    <text evidence="9">Lacks conserved residue(s) required for the propagation of feature annotation.</text>
</comment>
<keyword evidence="5 9" id="KW-0064">Aspartyl protease</keyword>
<evidence type="ECO:0000256" key="2">
    <source>
        <dbReference type="ARBA" id="ARBA00022475"/>
    </source>
</evidence>
<dbReference type="GO" id="GO:0005886">
    <property type="term" value="C:plasma membrane"/>
    <property type="evidence" value="ECO:0007669"/>
    <property type="project" value="UniProtKB-SubCell"/>
</dbReference>
<dbReference type="AlphaFoldDB" id="A0A2K9NX13"/>
<evidence type="ECO:0000256" key="10">
    <source>
        <dbReference type="RuleBase" id="RU000594"/>
    </source>
</evidence>
<comment type="function">
    <text evidence="9 10">This protein specifically catalyzes the removal of signal peptides from prolipoproteins.</text>
</comment>
<dbReference type="PANTHER" id="PTHR33695">
    <property type="entry name" value="LIPOPROTEIN SIGNAL PEPTIDASE"/>
    <property type="match status" value="1"/>
</dbReference>
<dbReference type="RefSeq" id="WP_102245346.1">
    <property type="nucleotide sequence ID" value="NZ_CP025704.1"/>
</dbReference>
<gene>
    <name evidence="9 12" type="primary">lspA</name>
    <name evidence="12" type="ORF">C0V70_18500</name>
</gene>
<dbReference type="KEGG" id="bsto:C0V70_18500"/>
<evidence type="ECO:0000256" key="8">
    <source>
        <dbReference type="ARBA" id="ARBA00023136"/>
    </source>
</evidence>
<protein>
    <recommendedName>
        <fullName evidence="9">Lipoprotein signal peptidase</fullName>
        <ecNumber evidence="9">3.4.23.36</ecNumber>
    </recommendedName>
    <alternativeName>
        <fullName evidence="9">Prolipoprotein signal peptidase</fullName>
    </alternativeName>
    <alternativeName>
        <fullName evidence="9">Signal peptidase II</fullName>
        <shortName evidence="9">SPase II</shortName>
    </alternativeName>
</protein>
<name>A0A2K9NX13_BACTC</name>
<evidence type="ECO:0000313" key="12">
    <source>
        <dbReference type="EMBL" id="AUO00059.1"/>
    </source>
</evidence>
<comment type="similarity">
    <text evidence="1 9 11">Belongs to the peptidase A8 family.</text>
</comment>